<reference evidence="2 3" key="1">
    <citation type="submission" date="2014-06" db="EMBL/GenBank/DDBJ databases">
        <title>Evolutionary Origins and Diversification of the Mycorrhizal Mutualists.</title>
        <authorList>
            <consortium name="DOE Joint Genome Institute"/>
            <consortium name="Mycorrhizal Genomics Consortium"/>
            <person name="Kohler A."/>
            <person name="Kuo A."/>
            <person name="Nagy L.G."/>
            <person name="Floudas D."/>
            <person name="Copeland A."/>
            <person name="Barry K.W."/>
            <person name="Cichocki N."/>
            <person name="Veneault-Fourrey C."/>
            <person name="LaButti K."/>
            <person name="Lindquist E.A."/>
            <person name="Lipzen A."/>
            <person name="Lundell T."/>
            <person name="Morin E."/>
            <person name="Murat C."/>
            <person name="Riley R."/>
            <person name="Ohm R."/>
            <person name="Sun H."/>
            <person name="Tunlid A."/>
            <person name="Henrissat B."/>
            <person name="Grigoriev I.V."/>
            <person name="Hibbett D.S."/>
            <person name="Martin F."/>
        </authorList>
    </citation>
    <scope>NUCLEOTIDE SEQUENCE [LARGE SCALE GENOMIC DNA]</scope>
    <source>
        <strain evidence="2 3">SS14</strain>
    </source>
</reference>
<feature type="compositionally biased region" description="Acidic residues" evidence="1">
    <location>
        <begin position="73"/>
        <end position="82"/>
    </location>
</feature>
<name>A0A0C9UPL6_SPHS4</name>
<sequence length="103" mass="11623">MSAAVSQKEGSFNMSDIEDSDIDDMDGNLPELEANEENTEQSLEAEPEDEYVTTISPSRYADAKEYIQSGNIQDDEVQEDLQSEDRPDDRDFEGGWMLPPDLQ</sequence>
<proteinExistence type="predicted"/>
<accession>A0A0C9UPL6</accession>
<organism evidence="2 3">
    <name type="scientific">Sphaerobolus stellatus (strain SS14)</name>
    <dbReference type="NCBI Taxonomy" id="990650"/>
    <lineage>
        <taxon>Eukaryota</taxon>
        <taxon>Fungi</taxon>
        <taxon>Dikarya</taxon>
        <taxon>Basidiomycota</taxon>
        <taxon>Agaricomycotina</taxon>
        <taxon>Agaricomycetes</taxon>
        <taxon>Phallomycetidae</taxon>
        <taxon>Geastrales</taxon>
        <taxon>Sphaerobolaceae</taxon>
        <taxon>Sphaerobolus</taxon>
    </lineage>
</organism>
<gene>
    <name evidence="2" type="ORF">M422DRAFT_251845</name>
</gene>
<feature type="region of interest" description="Disordered" evidence="1">
    <location>
        <begin position="1"/>
        <end position="103"/>
    </location>
</feature>
<dbReference type="Proteomes" id="UP000054279">
    <property type="component" value="Unassembled WGS sequence"/>
</dbReference>
<dbReference type="HOGENOM" id="CLU_2265440_0_0_1"/>
<evidence type="ECO:0000256" key="1">
    <source>
        <dbReference type="SAM" id="MobiDB-lite"/>
    </source>
</evidence>
<feature type="compositionally biased region" description="Polar residues" evidence="1">
    <location>
        <begin position="1"/>
        <end position="13"/>
    </location>
</feature>
<protein>
    <submittedName>
        <fullName evidence="2">Uncharacterized protein</fullName>
    </submittedName>
</protein>
<dbReference type="AlphaFoldDB" id="A0A0C9UPL6"/>
<evidence type="ECO:0000313" key="2">
    <source>
        <dbReference type="EMBL" id="KIJ44853.1"/>
    </source>
</evidence>
<feature type="compositionally biased region" description="Acidic residues" evidence="1">
    <location>
        <begin position="16"/>
        <end position="26"/>
    </location>
</feature>
<feature type="compositionally biased region" description="Basic and acidic residues" evidence="1">
    <location>
        <begin position="83"/>
        <end position="93"/>
    </location>
</feature>
<feature type="compositionally biased region" description="Acidic residues" evidence="1">
    <location>
        <begin position="33"/>
        <end position="51"/>
    </location>
</feature>
<dbReference type="EMBL" id="KN837115">
    <property type="protein sequence ID" value="KIJ44853.1"/>
    <property type="molecule type" value="Genomic_DNA"/>
</dbReference>
<evidence type="ECO:0000313" key="3">
    <source>
        <dbReference type="Proteomes" id="UP000054279"/>
    </source>
</evidence>
<keyword evidence="3" id="KW-1185">Reference proteome</keyword>